<protein>
    <submittedName>
        <fullName evidence="2">Uncharacterized protein</fullName>
    </submittedName>
</protein>
<evidence type="ECO:0000313" key="2">
    <source>
        <dbReference type="EMBL" id="QIW96624.1"/>
    </source>
</evidence>
<evidence type="ECO:0000313" key="3">
    <source>
        <dbReference type="Proteomes" id="UP000503462"/>
    </source>
</evidence>
<gene>
    <name evidence="2" type="ORF">AMS68_002142</name>
</gene>
<feature type="signal peptide" evidence="1">
    <location>
        <begin position="1"/>
        <end position="19"/>
    </location>
</feature>
<sequence>MVQTTHLVVISLLAAAVIAAPVKSTSSIEEGVASATTDVAAREAFNISCMKHPKLCSKPSDWSKRSDLTDEEISARRELNAACLEDPKLCVPSPEKKRDDLADDHISASELEDLLDGNVASRAPKSIMTYQQLLEVLHHIHPKRDNGHAVSRTPKSTMTYQQPLELLHHIHSKRDELDSTQLQQLESAFDLLLPGQSDDIDTRDPTGHDTLHFWKSSLGPSPLNSARSYAETVGFEGKQELSPQWLGVSPDVLADVEDMVNRE</sequence>
<feature type="chain" id="PRO_5026065407" evidence="1">
    <location>
        <begin position="20"/>
        <end position="263"/>
    </location>
</feature>
<reference evidence="2 3" key="1">
    <citation type="journal article" date="2016" name="Sci. Rep.">
        <title>Peltaster fructicola genome reveals evolution from an invasive phytopathogen to an ectophytic parasite.</title>
        <authorList>
            <person name="Xu C."/>
            <person name="Chen H."/>
            <person name="Gleason M.L."/>
            <person name="Xu J.R."/>
            <person name="Liu H."/>
            <person name="Zhang R."/>
            <person name="Sun G."/>
        </authorList>
    </citation>
    <scope>NUCLEOTIDE SEQUENCE [LARGE SCALE GENOMIC DNA]</scope>
    <source>
        <strain evidence="2 3">LNHT1506</strain>
    </source>
</reference>
<dbReference type="EMBL" id="CP051140">
    <property type="protein sequence ID" value="QIW96624.1"/>
    <property type="molecule type" value="Genomic_DNA"/>
</dbReference>
<accession>A0A6H0XPR5</accession>
<name>A0A6H0XPR5_9PEZI</name>
<dbReference type="Proteomes" id="UP000503462">
    <property type="component" value="Chromosome 2"/>
</dbReference>
<keyword evidence="1" id="KW-0732">Signal</keyword>
<keyword evidence="3" id="KW-1185">Reference proteome</keyword>
<dbReference type="AlphaFoldDB" id="A0A6H0XPR5"/>
<proteinExistence type="predicted"/>
<organism evidence="2 3">
    <name type="scientific">Peltaster fructicola</name>
    <dbReference type="NCBI Taxonomy" id="286661"/>
    <lineage>
        <taxon>Eukaryota</taxon>
        <taxon>Fungi</taxon>
        <taxon>Dikarya</taxon>
        <taxon>Ascomycota</taxon>
        <taxon>Pezizomycotina</taxon>
        <taxon>Dothideomycetes</taxon>
        <taxon>Dothideomycetes incertae sedis</taxon>
        <taxon>Peltaster</taxon>
    </lineage>
</organism>
<evidence type="ECO:0000256" key="1">
    <source>
        <dbReference type="SAM" id="SignalP"/>
    </source>
</evidence>